<keyword evidence="3" id="KW-0732">Signal</keyword>
<keyword evidence="5" id="KW-1185">Reference proteome</keyword>
<name>A0A6A6T372_9PLEO</name>
<organism evidence="4 5">
    <name type="scientific">Lophiostoma macrostomum CBS 122681</name>
    <dbReference type="NCBI Taxonomy" id="1314788"/>
    <lineage>
        <taxon>Eukaryota</taxon>
        <taxon>Fungi</taxon>
        <taxon>Dikarya</taxon>
        <taxon>Ascomycota</taxon>
        <taxon>Pezizomycotina</taxon>
        <taxon>Dothideomycetes</taxon>
        <taxon>Pleosporomycetidae</taxon>
        <taxon>Pleosporales</taxon>
        <taxon>Lophiostomataceae</taxon>
        <taxon>Lophiostoma</taxon>
    </lineage>
</organism>
<feature type="compositionally biased region" description="Low complexity" evidence="1">
    <location>
        <begin position="499"/>
        <end position="560"/>
    </location>
</feature>
<evidence type="ECO:0000256" key="1">
    <source>
        <dbReference type="SAM" id="MobiDB-lite"/>
    </source>
</evidence>
<dbReference type="Proteomes" id="UP000799324">
    <property type="component" value="Unassembled WGS sequence"/>
</dbReference>
<accession>A0A6A6T372</accession>
<feature type="compositionally biased region" description="Pro residues" evidence="1">
    <location>
        <begin position="561"/>
        <end position="573"/>
    </location>
</feature>
<keyword evidence="2" id="KW-1133">Transmembrane helix</keyword>
<feature type="region of interest" description="Disordered" evidence="1">
    <location>
        <begin position="418"/>
        <end position="573"/>
    </location>
</feature>
<dbReference type="OrthoDB" id="3795566at2759"/>
<evidence type="ECO:0000256" key="2">
    <source>
        <dbReference type="SAM" id="Phobius"/>
    </source>
</evidence>
<reference evidence="4" key="1">
    <citation type="journal article" date="2020" name="Stud. Mycol.">
        <title>101 Dothideomycetes genomes: a test case for predicting lifestyles and emergence of pathogens.</title>
        <authorList>
            <person name="Haridas S."/>
            <person name="Albert R."/>
            <person name="Binder M."/>
            <person name="Bloem J."/>
            <person name="Labutti K."/>
            <person name="Salamov A."/>
            <person name="Andreopoulos B."/>
            <person name="Baker S."/>
            <person name="Barry K."/>
            <person name="Bills G."/>
            <person name="Bluhm B."/>
            <person name="Cannon C."/>
            <person name="Castanera R."/>
            <person name="Culley D."/>
            <person name="Daum C."/>
            <person name="Ezra D."/>
            <person name="Gonzalez J."/>
            <person name="Henrissat B."/>
            <person name="Kuo A."/>
            <person name="Liang C."/>
            <person name="Lipzen A."/>
            <person name="Lutzoni F."/>
            <person name="Magnuson J."/>
            <person name="Mondo S."/>
            <person name="Nolan M."/>
            <person name="Ohm R."/>
            <person name="Pangilinan J."/>
            <person name="Park H.-J."/>
            <person name="Ramirez L."/>
            <person name="Alfaro M."/>
            <person name="Sun H."/>
            <person name="Tritt A."/>
            <person name="Yoshinaga Y."/>
            <person name="Zwiers L.-H."/>
            <person name="Turgeon B."/>
            <person name="Goodwin S."/>
            <person name="Spatafora J."/>
            <person name="Crous P."/>
            <person name="Grigoriev I."/>
        </authorList>
    </citation>
    <scope>NUCLEOTIDE SEQUENCE</scope>
    <source>
        <strain evidence="4">CBS 122681</strain>
    </source>
</reference>
<feature type="signal peptide" evidence="3">
    <location>
        <begin position="1"/>
        <end position="23"/>
    </location>
</feature>
<feature type="compositionally biased region" description="Low complexity" evidence="1">
    <location>
        <begin position="426"/>
        <end position="445"/>
    </location>
</feature>
<evidence type="ECO:0000313" key="5">
    <source>
        <dbReference type="Proteomes" id="UP000799324"/>
    </source>
</evidence>
<sequence length="573" mass="62959">MGLRNLQSWLPFLFTLQASIVRASFWTVTSNYELEMSTSTDIYDTDTYYYTYSTTRTISKGVTPTSRAVSSETYYSTYADLEIISVFYPDNAVADSDLYPTDYLDYDPTGSVGTIFLMPVTYTAPSSCSSSFTFATNETVFPPSQVVDQLTPQTIITEAPYAYSTYTGAADETWLLTKEAVPITTTAEYYYEYYVASCTTPYSFSNTGLSSGGDDSGSGSGSSYTYCYSYYGSCTSLKIWIIIIASVIPALFLLGFLESWFWFRRLMTGRGCLRFGTVCWIGISLWVACFTRSQSARSHNDQKLLREQWNRMGSGTAFKLWWRWGFRHAYPTELLGQYSRNDVGIVPLGAAAPGSQPLVFGQGQGQQPQMQMGMGQQGQVVAPPPQYMHQHNSSGPPPPAMGAMGMGMGNSYYEQKEVASVTETQTPITAHSPAPATATTVSPISQTPPPVQVHMPQPIHPISEMPHPVQTPPPPPSEMYSGQTTQPVEMYGGMNSPVPYNQYPAPAPAPQNQMPPSQSPQGQMGYAAPQQQQQQQFQQGQVYAPQPTQAPQGGQGQQAYHPPPNQHPPPNSG</sequence>
<keyword evidence="2" id="KW-0812">Transmembrane</keyword>
<dbReference type="EMBL" id="MU004378">
    <property type="protein sequence ID" value="KAF2653591.1"/>
    <property type="molecule type" value="Genomic_DNA"/>
</dbReference>
<gene>
    <name evidence="4" type="ORF">K491DRAFT_780166</name>
</gene>
<dbReference type="AlphaFoldDB" id="A0A6A6T372"/>
<evidence type="ECO:0000256" key="3">
    <source>
        <dbReference type="SAM" id="SignalP"/>
    </source>
</evidence>
<feature type="chain" id="PRO_5025648608" evidence="3">
    <location>
        <begin position="24"/>
        <end position="573"/>
    </location>
</feature>
<feature type="transmembrane region" description="Helical" evidence="2">
    <location>
        <begin position="239"/>
        <end position="263"/>
    </location>
</feature>
<protein>
    <submittedName>
        <fullName evidence="4">Uncharacterized protein</fullName>
    </submittedName>
</protein>
<keyword evidence="2" id="KW-0472">Membrane</keyword>
<proteinExistence type="predicted"/>
<evidence type="ECO:0000313" key="4">
    <source>
        <dbReference type="EMBL" id="KAF2653591.1"/>
    </source>
</evidence>
<feature type="transmembrane region" description="Helical" evidence="2">
    <location>
        <begin position="275"/>
        <end position="293"/>
    </location>
</feature>